<gene>
    <name evidence="2" type="ORF">H7F49_10130</name>
</gene>
<feature type="domain" description="UspA" evidence="1">
    <location>
        <begin position="2"/>
        <end position="136"/>
    </location>
</feature>
<evidence type="ECO:0000313" key="3">
    <source>
        <dbReference type="Proteomes" id="UP000520156"/>
    </source>
</evidence>
<proteinExistence type="predicted"/>
<accession>A0A7X1F812</accession>
<protein>
    <submittedName>
        <fullName evidence="2">Universal stress protein</fullName>
    </submittedName>
</protein>
<dbReference type="Pfam" id="PF00582">
    <property type="entry name" value="Usp"/>
    <property type="match status" value="1"/>
</dbReference>
<dbReference type="Proteomes" id="UP000520156">
    <property type="component" value="Unassembled WGS sequence"/>
</dbReference>
<dbReference type="RefSeq" id="WP_185683479.1">
    <property type="nucleotide sequence ID" value="NZ_JACLAU010000014.1"/>
</dbReference>
<evidence type="ECO:0000313" key="2">
    <source>
        <dbReference type="EMBL" id="MBC2652061.1"/>
    </source>
</evidence>
<reference evidence="2 3" key="1">
    <citation type="submission" date="2020-08" db="EMBL/GenBank/DDBJ databases">
        <title>The genome sequence of Novosphingobium flavum 4Y4.</title>
        <authorList>
            <person name="Liu Y."/>
        </authorList>
    </citation>
    <scope>NUCLEOTIDE SEQUENCE [LARGE SCALE GENOMIC DNA]</scope>
    <source>
        <strain evidence="2 3">4Y4</strain>
    </source>
</reference>
<name>A0A7X1F812_9SPHN</name>
<dbReference type="AlphaFoldDB" id="A0A7X1F812"/>
<dbReference type="SUPFAM" id="SSF52402">
    <property type="entry name" value="Adenine nucleotide alpha hydrolases-like"/>
    <property type="match status" value="1"/>
</dbReference>
<dbReference type="InterPro" id="IPR006016">
    <property type="entry name" value="UspA"/>
</dbReference>
<dbReference type="Gene3D" id="3.40.50.620">
    <property type="entry name" value="HUPs"/>
    <property type="match status" value="1"/>
</dbReference>
<dbReference type="EMBL" id="JACLAU010000014">
    <property type="protein sequence ID" value="MBC2652061.1"/>
    <property type="molecule type" value="Genomic_DNA"/>
</dbReference>
<keyword evidence="3" id="KW-1185">Reference proteome</keyword>
<sequence length="151" mass="15970">MRTYLVILDETEEARAALRFASRRAAKTGGALHLLAVVPRQEFVAFGGVQATIEEEAYARAETLVTSLAGNVFSESGKMPVIAVRQGEAIRVVTDYLSDHPEVAALVLGAGADGTPGPLVTWFAGSGMGTLPCPLYIIPPTLDEARLDTLS</sequence>
<evidence type="ECO:0000259" key="1">
    <source>
        <dbReference type="Pfam" id="PF00582"/>
    </source>
</evidence>
<dbReference type="CDD" id="cd00293">
    <property type="entry name" value="USP-like"/>
    <property type="match status" value="1"/>
</dbReference>
<organism evidence="2 3">
    <name type="scientific">Novosphingobium aerophilum</name>
    <dbReference type="NCBI Taxonomy" id="2839843"/>
    <lineage>
        <taxon>Bacteria</taxon>
        <taxon>Pseudomonadati</taxon>
        <taxon>Pseudomonadota</taxon>
        <taxon>Alphaproteobacteria</taxon>
        <taxon>Sphingomonadales</taxon>
        <taxon>Sphingomonadaceae</taxon>
        <taxon>Novosphingobium</taxon>
    </lineage>
</organism>
<dbReference type="InterPro" id="IPR014729">
    <property type="entry name" value="Rossmann-like_a/b/a_fold"/>
</dbReference>
<comment type="caution">
    <text evidence="2">The sequence shown here is derived from an EMBL/GenBank/DDBJ whole genome shotgun (WGS) entry which is preliminary data.</text>
</comment>